<dbReference type="GO" id="GO:0003677">
    <property type="term" value="F:DNA binding"/>
    <property type="evidence" value="ECO:0007669"/>
    <property type="project" value="UniProtKB-KW"/>
</dbReference>
<evidence type="ECO:0000259" key="2">
    <source>
        <dbReference type="PROSITE" id="PS50043"/>
    </source>
</evidence>
<dbReference type="PRINTS" id="PR00038">
    <property type="entry name" value="HTHLUXR"/>
</dbReference>
<reference evidence="3" key="1">
    <citation type="submission" date="2017-09" db="EMBL/GenBank/DDBJ databases">
        <title>Complete Genome Sequence of ansamitocin-producing Bacterium Actinosynnema pretiosum X47.</title>
        <authorList>
            <person name="Cao G."/>
            <person name="Zong G."/>
            <person name="Zhong C."/>
            <person name="Fu J."/>
        </authorList>
    </citation>
    <scope>NUCLEOTIDE SEQUENCE [LARGE SCALE GENOMIC DNA]</scope>
    <source>
        <strain evidence="3">X47</strain>
    </source>
</reference>
<dbReference type="GO" id="GO:0006355">
    <property type="term" value="P:regulation of DNA-templated transcription"/>
    <property type="evidence" value="ECO:0007669"/>
    <property type="project" value="InterPro"/>
</dbReference>
<name>A0A290Z9A4_9PSEU</name>
<dbReference type="InterPro" id="IPR039420">
    <property type="entry name" value="WalR-like"/>
</dbReference>
<dbReference type="InterPro" id="IPR000792">
    <property type="entry name" value="Tscrpt_reg_LuxR_C"/>
</dbReference>
<dbReference type="KEGG" id="apre:CNX65_21545"/>
<organism evidence="3 4">
    <name type="scientific">Actinosynnema pretiosum</name>
    <dbReference type="NCBI Taxonomy" id="42197"/>
    <lineage>
        <taxon>Bacteria</taxon>
        <taxon>Bacillati</taxon>
        <taxon>Actinomycetota</taxon>
        <taxon>Actinomycetes</taxon>
        <taxon>Pseudonocardiales</taxon>
        <taxon>Pseudonocardiaceae</taxon>
        <taxon>Actinosynnema</taxon>
    </lineage>
</organism>
<dbReference type="PANTHER" id="PTHR43214">
    <property type="entry name" value="TWO-COMPONENT RESPONSE REGULATOR"/>
    <property type="match status" value="1"/>
</dbReference>
<sequence>MYSHAFGLFLVLPQGERRQGEGPMREVAAEGRFDGWEQLVGLRVVGVGAASREARDLSMKEWETLGVGLGMPVLRARVDNPEVPYGGFMEAINPASGEHGEMLRKLFRKLDERGWARIMLGLTEEDVQRVVRAALVIVGGETGVVLALDDVHHADARTIGLLEYLADSAARVLLVLGHDPLNGSPRLAALLAKTRNPDATERLARIFELPPDRAGYRLTRREATVLEGVAQGLTDDTIADRLAISPRTVHRRLRHVSRKLGTETEDREEVVELAKSAGLLPGED</sequence>
<dbReference type="Proteomes" id="UP000218505">
    <property type="component" value="Chromosome"/>
</dbReference>
<dbReference type="Pfam" id="PF00196">
    <property type="entry name" value="GerE"/>
    <property type="match status" value="1"/>
</dbReference>
<feature type="domain" description="HTH luxR-type" evidence="2">
    <location>
        <begin position="211"/>
        <end position="278"/>
    </location>
</feature>
<dbReference type="Gene3D" id="1.10.10.10">
    <property type="entry name" value="Winged helix-like DNA-binding domain superfamily/Winged helix DNA-binding domain"/>
    <property type="match status" value="1"/>
</dbReference>
<keyword evidence="1" id="KW-0238">DNA-binding</keyword>
<dbReference type="PROSITE" id="PS50043">
    <property type="entry name" value="HTH_LUXR_2"/>
    <property type="match status" value="1"/>
</dbReference>
<dbReference type="CDD" id="cd06170">
    <property type="entry name" value="LuxR_C_like"/>
    <property type="match status" value="1"/>
</dbReference>
<accession>A0A290Z9A4</accession>
<evidence type="ECO:0000313" key="4">
    <source>
        <dbReference type="Proteomes" id="UP000218505"/>
    </source>
</evidence>
<protein>
    <recommendedName>
        <fullName evidence="2">HTH luxR-type domain-containing protein</fullName>
    </recommendedName>
</protein>
<dbReference type="InterPro" id="IPR036388">
    <property type="entry name" value="WH-like_DNA-bd_sf"/>
</dbReference>
<dbReference type="AlphaFoldDB" id="A0A290Z9A4"/>
<evidence type="ECO:0000313" key="3">
    <source>
        <dbReference type="EMBL" id="ATE55552.1"/>
    </source>
</evidence>
<gene>
    <name evidence="3" type="ORF">CNX65_21545</name>
</gene>
<evidence type="ECO:0000256" key="1">
    <source>
        <dbReference type="ARBA" id="ARBA00023125"/>
    </source>
</evidence>
<keyword evidence="4" id="KW-1185">Reference proteome</keyword>
<dbReference type="SMART" id="SM00421">
    <property type="entry name" value="HTH_LUXR"/>
    <property type="match status" value="1"/>
</dbReference>
<dbReference type="InterPro" id="IPR016032">
    <property type="entry name" value="Sig_transdc_resp-reg_C-effctor"/>
</dbReference>
<proteinExistence type="predicted"/>
<dbReference type="SUPFAM" id="SSF46894">
    <property type="entry name" value="C-terminal effector domain of the bipartite response regulators"/>
    <property type="match status" value="1"/>
</dbReference>
<dbReference type="EMBL" id="CP023445">
    <property type="protein sequence ID" value="ATE55552.1"/>
    <property type="molecule type" value="Genomic_DNA"/>
</dbReference>